<evidence type="ECO:0000313" key="3">
    <source>
        <dbReference type="Proteomes" id="UP001210231"/>
    </source>
</evidence>
<dbReference type="NCBIfam" id="NF003967">
    <property type="entry name" value="PRK05461.1"/>
    <property type="match status" value="1"/>
</dbReference>
<dbReference type="PROSITE" id="PS51087">
    <property type="entry name" value="APAG"/>
    <property type="match status" value="1"/>
</dbReference>
<evidence type="ECO:0000313" key="2">
    <source>
        <dbReference type="EMBL" id="MDA3613812.1"/>
    </source>
</evidence>
<sequence length="128" mass="14710">MNTITSKGVEVTVEVFYQSEYSKPLSNEHMFAYRITIVNLNAYSIQLLRRHWFIFDSLGESKEVEGEGVIGQQPVINPGESYQYISGSNLNSELGKMWGHYKMIELDKLEEFLVEIPSFDLIAPQKNN</sequence>
<dbReference type="InterPro" id="IPR007474">
    <property type="entry name" value="ApaG_domain"/>
</dbReference>
<accession>A0ABT4UHK4</accession>
<dbReference type="SUPFAM" id="SSF110069">
    <property type="entry name" value="ApaG-like"/>
    <property type="match status" value="1"/>
</dbReference>
<protein>
    <submittedName>
        <fullName evidence="2">Co2+/Mg2+ efflux protein ApaG</fullName>
    </submittedName>
</protein>
<dbReference type="Pfam" id="PF04379">
    <property type="entry name" value="DUF525"/>
    <property type="match status" value="1"/>
</dbReference>
<dbReference type="Proteomes" id="UP001210231">
    <property type="component" value="Unassembled WGS sequence"/>
</dbReference>
<proteinExistence type="predicted"/>
<name>A0ABT4UHK4_9BACT</name>
<dbReference type="RefSeq" id="WP_407030142.1">
    <property type="nucleotide sequence ID" value="NZ_JAQGEF010000003.1"/>
</dbReference>
<organism evidence="2 3">
    <name type="scientific">Polluticaenibacter yanchengensis</name>
    <dbReference type="NCBI Taxonomy" id="3014562"/>
    <lineage>
        <taxon>Bacteria</taxon>
        <taxon>Pseudomonadati</taxon>
        <taxon>Bacteroidota</taxon>
        <taxon>Chitinophagia</taxon>
        <taxon>Chitinophagales</taxon>
        <taxon>Chitinophagaceae</taxon>
        <taxon>Polluticaenibacter</taxon>
    </lineage>
</organism>
<evidence type="ECO:0000259" key="1">
    <source>
        <dbReference type="PROSITE" id="PS51087"/>
    </source>
</evidence>
<dbReference type="EMBL" id="JAQGEF010000003">
    <property type="protein sequence ID" value="MDA3613812.1"/>
    <property type="molecule type" value="Genomic_DNA"/>
</dbReference>
<dbReference type="PANTHER" id="PTHR47191">
    <property type="entry name" value="OS05G0170800 PROTEIN"/>
    <property type="match status" value="1"/>
</dbReference>
<dbReference type="InterPro" id="IPR036767">
    <property type="entry name" value="ApaG_sf"/>
</dbReference>
<dbReference type="InterPro" id="IPR050718">
    <property type="entry name" value="ApaG-like"/>
</dbReference>
<dbReference type="PANTHER" id="PTHR47191:SF2">
    <property type="entry name" value="OS05G0170800 PROTEIN"/>
    <property type="match status" value="1"/>
</dbReference>
<gene>
    <name evidence="2" type="primary">apaG</name>
    <name evidence="2" type="ORF">O3P16_03250</name>
</gene>
<reference evidence="2 3" key="1">
    <citation type="submission" date="2022-12" db="EMBL/GenBank/DDBJ databases">
        <title>Chitinophagaceae gen. sp. nov., a new member of the family Chitinophagaceae, isolated from soil in a chemical factory.</title>
        <authorList>
            <person name="Ke Z."/>
        </authorList>
    </citation>
    <scope>NUCLEOTIDE SEQUENCE [LARGE SCALE GENOMIC DNA]</scope>
    <source>
        <strain evidence="2 3">LY-5</strain>
    </source>
</reference>
<dbReference type="Gene3D" id="2.60.40.1470">
    <property type="entry name" value="ApaG domain"/>
    <property type="match status" value="1"/>
</dbReference>
<keyword evidence="3" id="KW-1185">Reference proteome</keyword>
<comment type="caution">
    <text evidence="2">The sequence shown here is derived from an EMBL/GenBank/DDBJ whole genome shotgun (WGS) entry which is preliminary data.</text>
</comment>
<feature type="domain" description="ApaG" evidence="1">
    <location>
        <begin position="3"/>
        <end position="128"/>
    </location>
</feature>